<feature type="domain" description="RRM" evidence="4">
    <location>
        <begin position="680"/>
        <end position="757"/>
    </location>
</feature>
<organism evidence="5 6">
    <name type="scientific">Plasmodium vivax (strain Brazil I)</name>
    <dbReference type="NCBI Taxonomy" id="1033975"/>
    <lineage>
        <taxon>Eukaryota</taxon>
        <taxon>Sar</taxon>
        <taxon>Alveolata</taxon>
        <taxon>Apicomplexa</taxon>
        <taxon>Aconoidasida</taxon>
        <taxon>Haemosporida</taxon>
        <taxon>Plasmodiidae</taxon>
        <taxon>Plasmodium</taxon>
        <taxon>Plasmodium (Plasmodium)</taxon>
    </lineage>
</organism>
<proteinExistence type="predicted"/>
<dbReference type="PROSITE" id="PS50102">
    <property type="entry name" value="RRM"/>
    <property type="match status" value="2"/>
</dbReference>
<dbReference type="Pfam" id="PF13893">
    <property type="entry name" value="RRM_5"/>
    <property type="match status" value="1"/>
</dbReference>
<dbReference type="InterPro" id="IPR012677">
    <property type="entry name" value="Nucleotide-bd_a/b_plait_sf"/>
</dbReference>
<evidence type="ECO:0000313" key="5">
    <source>
        <dbReference type="EMBL" id="KMZ85775.1"/>
    </source>
</evidence>
<dbReference type="InterPro" id="IPR021790">
    <property type="entry name" value="PTBP1-like_RRM2"/>
</dbReference>
<dbReference type="CDD" id="cd00590">
    <property type="entry name" value="RRM_SF"/>
    <property type="match status" value="1"/>
</dbReference>
<dbReference type="EMBL" id="KQ234829">
    <property type="protein sequence ID" value="KMZ85775.1"/>
    <property type="molecule type" value="Genomic_DNA"/>
</dbReference>
<dbReference type="Pfam" id="PF11835">
    <property type="entry name" value="RRM_8"/>
    <property type="match status" value="1"/>
</dbReference>
<evidence type="ECO:0000259" key="4">
    <source>
        <dbReference type="PROSITE" id="PS50102"/>
    </source>
</evidence>
<keyword evidence="2 3" id="KW-0694">RNA-binding</keyword>
<reference evidence="5 6" key="1">
    <citation type="submission" date="2011-08" db="EMBL/GenBank/DDBJ databases">
        <title>The Genome Sequence of Plasmodium vivax Brazil I.</title>
        <authorList>
            <consortium name="The Broad Institute Genome Sequencing Platform"/>
            <consortium name="The Broad Institute Genome Sequencing Center for Infectious Disease"/>
            <person name="Neafsey D."/>
            <person name="Carlton J."/>
            <person name="Barnwell J."/>
            <person name="Collins W."/>
            <person name="Escalante A."/>
            <person name="Mullikin J."/>
            <person name="Saul A."/>
            <person name="Guigo R."/>
            <person name="Camara F."/>
            <person name="Young S.K."/>
            <person name="Zeng Q."/>
            <person name="Gargeya S."/>
            <person name="Fitzgerald M."/>
            <person name="Haas B."/>
            <person name="Abouelleil A."/>
            <person name="Alvarado L."/>
            <person name="Arachchi H.M."/>
            <person name="Berlin A."/>
            <person name="Brown A."/>
            <person name="Chapman S.B."/>
            <person name="Chen Z."/>
            <person name="Dunbar C."/>
            <person name="Freedman E."/>
            <person name="Gearin G."/>
            <person name="Gellesch M."/>
            <person name="Goldberg J."/>
            <person name="Griggs A."/>
            <person name="Gujja S."/>
            <person name="Heiman D."/>
            <person name="Howarth C."/>
            <person name="Larson L."/>
            <person name="Lui A."/>
            <person name="MacDonald P.J.P."/>
            <person name="Montmayeur A."/>
            <person name="Murphy C."/>
            <person name="Neiman D."/>
            <person name="Pearson M."/>
            <person name="Priest M."/>
            <person name="Roberts A."/>
            <person name="Saif S."/>
            <person name="Shea T."/>
            <person name="Shenoy N."/>
            <person name="Sisk P."/>
            <person name="Stolte C."/>
            <person name="Sykes S."/>
            <person name="Wortman J."/>
            <person name="Nusbaum C."/>
            <person name="Birren B."/>
        </authorList>
    </citation>
    <scope>NUCLEOTIDE SEQUENCE [LARGE SCALE GENOMIC DNA]</scope>
    <source>
        <strain evidence="5 6">Brazil I</strain>
    </source>
</reference>
<dbReference type="InterPro" id="IPR000504">
    <property type="entry name" value="RRM_dom"/>
</dbReference>
<gene>
    <name evidence="5" type="ORF">PVBG_01285</name>
</gene>
<name>A0A0J9SRJ6_PLAV1</name>
<dbReference type="InterPro" id="IPR035979">
    <property type="entry name" value="RBD_domain_sf"/>
</dbReference>
<dbReference type="SMART" id="SM00360">
    <property type="entry name" value="RRM"/>
    <property type="match status" value="4"/>
</dbReference>
<feature type="domain" description="RRM" evidence="4">
    <location>
        <begin position="413"/>
        <end position="492"/>
    </location>
</feature>
<sequence>MNKRTLSNDENENEKNKTGVKRYLMSNDDPFESQKIFHEKNCASKISANSLIDMKEEDGYVLSDLNSNMNGNENDGEMSCGMGRGTTLMDTTMSNERENTKYGGVTTMGEFGYGGVVGGGCVGNGCVGAGCVPSPCVANSCPANNCVANNCVANNCVANNCTANSCAANPCTPSDGGVSNQPPNIYYPSDSKKRKGSKYSGMPFLKKEKNCVNTFLVLKNVPRDADEEDIKSFMRPFIKNTSPEIIFDRDGIIVKLYDDELNKNIFNYFDEHPTQIKGSFVSVKLSKLSEDSGGAAVNKENLDEYEGGGVAANAAAGAGQISGQIGQISGQIGQISGQIGQISGQIGQISGQIGGQIGQISGPIGGQMSAPISGQIGGSGSNLGSVGNVPSAKDALEGANKKTGKQNKNESSRVILVSVLNLHYPVDIELIYYLFSKCGTVEKIITFSRNPLIYQALVQFQNIETAQEAIKTLHNRNIYDGCNTIQIQYSFLKELVVKANNSSSRDYTATNLGKNKNLLNFQTSHGVLPTPTRKGNDSELYLMLERKFKLVDFDAKNTSKTPVLICYNIPKDYTDVHKLFNLFSVYGFVSRIKILREKPDSALIQYAGYLFASVAQECLQHAKVGDQVLELHFSKILDIRIAPQQKKIESYKAKTFSSYDQRYLLADQAKYIKGACKPTKTLFISNVSEEVTEECMMNLFMKYGEIKKIKIQPIKEGKKHITITVELSSEDTATRALMDLHNFYLKDRFIKVSYTKTRL</sequence>
<dbReference type="OrthoDB" id="296632at2759"/>
<dbReference type="AlphaFoldDB" id="A0A0J9SRJ6"/>
<protein>
    <submittedName>
        <fullName evidence="5">Polypyrimidine tract binding protein</fullName>
    </submittedName>
</protein>
<dbReference type="GO" id="GO:0003723">
    <property type="term" value="F:RNA binding"/>
    <property type="evidence" value="ECO:0007669"/>
    <property type="project" value="UniProtKB-UniRule"/>
</dbReference>
<evidence type="ECO:0000313" key="6">
    <source>
        <dbReference type="Proteomes" id="UP000053327"/>
    </source>
</evidence>
<keyword evidence="1" id="KW-0677">Repeat</keyword>
<dbReference type="Gene3D" id="3.30.70.330">
    <property type="match status" value="4"/>
</dbReference>
<dbReference type="Proteomes" id="UP000053327">
    <property type="component" value="Unassembled WGS sequence"/>
</dbReference>
<evidence type="ECO:0000256" key="3">
    <source>
        <dbReference type="PROSITE-ProRule" id="PRU00176"/>
    </source>
</evidence>
<dbReference type="SUPFAM" id="SSF54928">
    <property type="entry name" value="RNA-binding domain, RBD"/>
    <property type="match status" value="3"/>
</dbReference>
<evidence type="ECO:0000256" key="1">
    <source>
        <dbReference type="ARBA" id="ARBA00022737"/>
    </source>
</evidence>
<dbReference type="CDD" id="cd12422">
    <property type="entry name" value="RRM2_PTBP1_hnRNPL_like"/>
    <property type="match status" value="1"/>
</dbReference>
<evidence type="ECO:0000256" key="2">
    <source>
        <dbReference type="ARBA" id="ARBA00022884"/>
    </source>
</evidence>
<dbReference type="PANTHER" id="PTHR15592">
    <property type="entry name" value="MATRIN 3/NUCLEAR PROTEIN 220-RELATED"/>
    <property type="match status" value="1"/>
</dbReference>
<dbReference type="Pfam" id="PF00076">
    <property type="entry name" value="RRM_1"/>
    <property type="match status" value="1"/>
</dbReference>
<accession>A0A0J9SRJ6</accession>